<evidence type="ECO:0000313" key="1">
    <source>
        <dbReference type="EMBL" id="ACQ80497.1"/>
    </source>
</evidence>
<proteinExistence type="predicted"/>
<name>C5BVB0_BEUC1</name>
<dbReference type="eggNOG" id="COG1938">
    <property type="taxonomic scope" value="Bacteria"/>
</dbReference>
<reference evidence="1 2" key="1">
    <citation type="journal article" date="2009" name="Stand. Genomic Sci.">
        <title>Complete genome sequence of Beutenbergia cavernae type strain (HKI 0122).</title>
        <authorList>
            <person name="Land M."/>
            <person name="Pukall R."/>
            <person name="Abt B."/>
            <person name="Goker M."/>
            <person name="Rohde M."/>
            <person name="Glavina Del Rio T."/>
            <person name="Tice H."/>
            <person name="Copeland A."/>
            <person name="Cheng J.F."/>
            <person name="Lucas S."/>
            <person name="Chen F."/>
            <person name="Nolan M."/>
            <person name="Bruce D."/>
            <person name="Goodwin L."/>
            <person name="Pitluck S."/>
            <person name="Ivanova N."/>
            <person name="Mavromatis K."/>
            <person name="Ovchinnikova G."/>
            <person name="Pati A."/>
            <person name="Chen A."/>
            <person name="Palaniappan K."/>
            <person name="Hauser L."/>
            <person name="Chang Y.J."/>
            <person name="Jefferies C.C."/>
            <person name="Saunders E."/>
            <person name="Brettin T."/>
            <person name="Detter J.C."/>
            <person name="Han C."/>
            <person name="Chain P."/>
            <person name="Bristow J."/>
            <person name="Eisen J.A."/>
            <person name="Markowitz V."/>
            <person name="Hugenholtz P."/>
            <person name="Kyrpides N.C."/>
            <person name="Klenk H.P."/>
            <person name="Lapidus A."/>
        </authorList>
    </citation>
    <scope>NUCLEOTIDE SEQUENCE [LARGE SCALE GENOMIC DNA]</scope>
    <source>
        <strain evidence="2">ATCC BAA-8 / DSM 12333 / NBRC 16432</strain>
    </source>
</reference>
<dbReference type="EMBL" id="CP001618">
    <property type="protein sequence ID" value="ACQ80497.1"/>
    <property type="molecule type" value="Genomic_DNA"/>
</dbReference>
<dbReference type="Proteomes" id="UP000007962">
    <property type="component" value="Chromosome"/>
</dbReference>
<dbReference type="InterPro" id="IPR019151">
    <property type="entry name" value="Proteasome_assmbl_chaperone_2"/>
</dbReference>
<evidence type="ECO:0008006" key="3">
    <source>
        <dbReference type="Google" id="ProtNLM"/>
    </source>
</evidence>
<dbReference type="HOGENOM" id="CLU_055821_1_0_11"/>
<dbReference type="SUPFAM" id="SSF159659">
    <property type="entry name" value="Cgl1923-like"/>
    <property type="match status" value="1"/>
</dbReference>
<keyword evidence="2" id="KW-1185">Reference proteome</keyword>
<dbReference type="OrthoDB" id="150941at2"/>
<dbReference type="AlphaFoldDB" id="C5BVB0"/>
<dbReference type="KEGG" id="bcv:Bcav_2246"/>
<dbReference type="Pfam" id="PF09754">
    <property type="entry name" value="PAC2"/>
    <property type="match status" value="1"/>
</dbReference>
<protein>
    <recommendedName>
        <fullName evidence="3">PAC2 family protein</fullName>
    </recommendedName>
</protein>
<accession>C5BVB0</accession>
<dbReference type="Gene3D" id="3.40.50.10900">
    <property type="entry name" value="PAC-like subunit"/>
    <property type="match status" value="1"/>
</dbReference>
<sequence>MDIENEEHPALLLAAFEGWNDAGSAASEAVSGIATAWEARTTHELDPEDYYDFQVNRPVISVEGPGARGLTWPRTSVSVATSPSAGRTVVFVQGVEPSMRWRSYSEEILDVAQRLGVGTVICVGALLADVPHTRPIPVQTTSEDARVQALLGVEGSDYEGPVGIVGVLAHEAQRRGLHAMSLWAAVPHYVSQPPSPKATLALLTSLEELVGEPVPLGDLAEDSRAWQRGVDQLAEEDPEIAEYVRQLEEAKDTAELPEASGEAIAREFERYLRRRDTGGSAGR</sequence>
<gene>
    <name evidence="1" type="ordered locus">Bcav_2246</name>
</gene>
<organism evidence="1 2">
    <name type="scientific">Beutenbergia cavernae (strain ATCC BAA-8 / DSM 12333 / CCUG 43141 / JCM 11478 / NBRC 16432 / NCIMB 13614 / HKI 0122)</name>
    <dbReference type="NCBI Taxonomy" id="471853"/>
    <lineage>
        <taxon>Bacteria</taxon>
        <taxon>Bacillati</taxon>
        <taxon>Actinomycetota</taxon>
        <taxon>Actinomycetes</taxon>
        <taxon>Micrococcales</taxon>
        <taxon>Beutenbergiaceae</taxon>
        <taxon>Beutenbergia</taxon>
    </lineage>
</organism>
<dbReference type="STRING" id="471853.Bcav_2246"/>
<dbReference type="InterPro" id="IPR038389">
    <property type="entry name" value="PSMG2_sf"/>
</dbReference>
<dbReference type="InterPro" id="IPR008492">
    <property type="entry name" value="Rv2714-like"/>
</dbReference>
<evidence type="ECO:0000313" key="2">
    <source>
        <dbReference type="Proteomes" id="UP000007962"/>
    </source>
</evidence>
<dbReference type="RefSeq" id="WP_015882737.1">
    <property type="nucleotide sequence ID" value="NC_012669.1"/>
</dbReference>
<dbReference type="PIRSF" id="PIRSF028754">
    <property type="entry name" value="UCP028754"/>
    <property type="match status" value="1"/>
</dbReference>